<accession>A0A1I1E7H2</accession>
<dbReference type="EMBL" id="FOLG01000001">
    <property type="protein sequence ID" value="SFB83089.1"/>
    <property type="molecule type" value="Genomic_DNA"/>
</dbReference>
<reference evidence="2 3" key="1">
    <citation type="submission" date="2016-10" db="EMBL/GenBank/DDBJ databases">
        <authorList>
            <person name="de Groot N.N."/>
        </authorList>
    </citation>
    <scope>NUCLEOTIDE SEQUENCE [LARGE SCALE GENOMIC DNA]</scope>
    <source>
        <strain evidence="2 3">DSM 19548</strain>
    </source>
</reference>
<dbReference type="RefSeq" id="WP_093359228.1">
    <property type="nucleotide sequence ID" value="NZ_FOLG01000001.1"/>
</dbReference>
<dbReference type="Proteomes" id="UP000198728">
    <property type="component" value="Unassembled WGS sequence"/>
</dbReference>
<protein>
    <submittedName>
        <fullName evidence="2">Uncharacterized protein</fullName>
    </submittedName>
</protein>
<feature type="compositionally biased region" description="Low complexity" evidence="1">
    <location>
        <begin position="134"/>
        <end position="145"/>
    </location>
</feature>
<dbReference type="OrthoDB" id="9918439at2"/>
<feature type="compositionally biased region" description="Basic and acidic residues" evidence="1">
    <location>
        <begin position="115"/>
        <end position="131"/>
    </location>
</feature>
<name>A0A1I1E7H2_9RHOB</name>
<proteinExistence type="predicted"/>
<organism evidence="2 3">
    <name type="scientific">Tropicimonas isoalkanivorans</name>
    <dbReference type="NCBI Taxonomy" id="441112"/>
    <lineage>
        <taxon>Bacteria</taxon>
        <taxon>Pseudomonadati</taxon>
        <taxon>Pseudomonadota</taxon>
        <taxon>Alphaproteobacteria</taxon>
        <taxon>Rhodobacterales</taxon>
        <taxon>Roseobacteraceae</taxon>
        <taxon>Tropicimonas</taxon>
    </lineage>
</organism>
<evidence type="ECO:0000313" key="3">
    <source>
        <dbReference type="Proteomes" id="UP000198728"/>
    </source>
</evidence>
<keyword evidence="3" id="KW-1185">Reference proteome</keyword>
<sequence length="155" mass="16661">MAGASAALATSNDMARDLCQTDMVENQGAETVKIEQLRRHDNVPFVYGAADFADAQGVHFRCRVYDDRVTEVRFLVSDPSLLDGAIWSEDRPSGPTTEPTELTDAAMAPPAVEAAEPRFEKPPMEGERRLPPEGANAADDSSGGARFEKAPAPAE</sequence>
<gene>
    <name evidence="2" type="ORF">SAMN04488094_101681</name>
</gene>
<feature type="compositionally biased region" description="Low complexity" evidence="1">
    <location>
        <begin position="105"/>
        <end position="114"/>
    </location>
</feature>
<evidence type="ECO:0000313" key="2">
    <source>
        <dbReference type="EMBL" id="SFB83089.1"/>
    </source>
</evidence>
<feature type="region of interest" description="Disordered" evidence="1">
    <location>
        <begin position="86"/>
        <end position="155"/>
    </location>
</feature>
<dbReference type="STRING" id="441112.SAMN04488094_101681"/>
<dbReference type="AlphaFoldDB" id="A0A1I1E7H2"/>
<evidence type="ECO:0000256" key="1">
    <source>
        <dbReference type="SAM" id="MobiDB-lite"/>
    </source>
</evidence>